<dbReference type="Proteomes" id="UP000324800">
    <property type="component" value="Unassembled WGS sequence"/>
</dbReference>
<comment type="caution">
    <text evidence="2">The sequence shown here is derived from an EMBL/GenBank/DDBJ whole genome shotgun (WGS) entry which is preliminary data.</text>
</comment>
<name>A0A5J4WHT6_9EUKA</name>
<evidence type="ECO:0000256" key="1">
    <source>
        <dbReference type="SAM" id="Coils"/>
    </source>
</evidence>
<organism evidence="2 3">
    <name type="scientific">Streblomastix strix</name>
    <dbReference type="NCBI Taxonomy" id="222440"/>
    <lineage>
        <taxon>Eukaryota</taxon>
        <taxon>Metamonada</taxon>
        <taxon>Preaxostyla</taxon>
        <taxon>Oxymonadida</taxon>
        <taxon>Streblomastigidae</taxon>
        <taxon>Streblomastix</taxon>
    </lineage>
</organism>
<sequence length="484" mass="53940">MTHIVSDQSLRVGVGPMDKTTSAEHAHVLDAVESGVDGALLTLQHHIVNGNLETNPEMALKTVQKVAHAFYYQPGAQLTSAFSSVIVNSTVSAGRLNEQTALEIFVLMIFNMLVSQDTTESETGLNLIREGIKKKKELRIAICGRNGILGRSANILMQSSSSISSNIPLHVQLNLIEILLDLAKSKISSWDPFEAEILLIALHQHIVNIEKEKIKDIKEDDDENDEDRLKENIRTLLTVLDAKGLKKKSSISDDERKEFEEKIRIAEDGKRRAEQDKQQTEERIRSAEERAFVAEGKLIQALQEKDILQKTTWPISKIKRNYVFAFFNITSPADESVNLRLYDIKPYKALLNILDHKDTMAVSDAVGTICNILIAATNKTSMTETHPHYDEINQLGGITKIFKVFQSNISKYSKDHSANCIGLLFRAREISDVAIRQAVIAHLKLIAKSSSQSIQLVAIIALKSLSQNKCNLAEIQKGGFIIPL</sequence>
<evidence type="ECO:0000313" key="3">
    <source>
        <dbReference type="Proteomes" id="UP000324800"/>
    </source>
</evidence>
<dbReference type="EMBL" id="SNRW01002095">
    <property type="protein sequence ID" value="KAA6393925.1"/>
    <property type="molecule type" value="Genomic_DNA"/>
</dbReference>
<dbReference type="InterPro" id="IPR011989">
    <property type="entry name" value="ARM-like"/>
</dbReference>
<keyword evidence="1" id="KW-0175">Coiled coil</keyword>
<dbReference type="Gene3D" id="1.25.10.10">
    <property type="entry name" value="Leucine-rich Repeat Variant"/>
    <property type="match status" value="1"/>
</dbReference>
<proteinExistence type="predicted"/>
<accession>A0A5J4WHT6</accession>
<gene>
    <name evidence="2" type="ORF">EZS28_010549</name>
</gene>
<feature type="coiled-coil region" evidence="1">
    <location>
        <begin position="256"/>
        <end position="297"/>
    </location>
</feature>
<reference evidence="2 3" key="1">
    <citation type="submission" date="2019-03" db="EMBL/GenBank/DDBJ databases">
        <title>Single cell metagenomics reveals metabolic interactions within the superorganism composed of flagellate Streblomastix strix and complex community of Bacteroidetes bacteria on its surface.</title>
        <authorList>
            <person name="Treitli S.C."/>
            <person name="Kolisko M."/>
            <person name="Husnik F."/>
            <person name="Keeling P."/>
            <person name="Hampl V."/>
        </authorList>
    </citation>
    <scope>NUCLEOTIDE SEQUENCE [LARGE SCALE GENOMIC DNA]</scope>
    <source>
        <strain evidence="2">ST1C</strain>
    </source>
</reference>
<protein>
    <submittedName>
        <fullName evidence="2">Uncharacterized protein</fullName>
    </submittedName>
</protein>
<dbReference type="InterPro" id="IPR016024">
    <property type="entry name" value="ARM-type_fold"/>
</dbReference>
<evidence type="ECO:0000313" key="2">
    <source>
        <dbReference type="EMBL" id="KAA6393925.1"/>
    </source>
</evidence>
<dbReference type="SUPFAM" id="SSF48371">
    <property type="entry name" value="ARM repeat"/>
    <property type="match status" value="1"/>
</dbReference>
<dbReference type="AlphaFoldDB" id="A0A5J4WHT6"/>